<keyword evidence="3" id="KW-1185">Reference proteome</keyword>
<evidence type="ECO:0000256" key="1">
    <source>
        <dbReference type="SAM" id="SignalP"/>
    </source>
</evidence>
<protein>
    <recommendedName>
        <fullName evidence="4">Secreted protein</fullName>
    </recommendedName>
</protein>
<evidence type="ECO:0000313" key="3">
    <source>
        <dbReference type="Proteomes" id="UP001610631"/>
    </source>
</evidence>
<keyword evidence="1" id="KW-0732">Signal</keyword>
<gene>
    <name evidence="2" type="ORF">WDV06_04455</name>
</gene>
<organism evidence="2 3">
    <name type="scientific">Streptomyces racemochromogenes</name>
    <dbReference type="NCBI Taxonomy" id="67353"/>
    <lineage>
        <taxon>Bacteria</taxon>
        <taxon>Bacillati</taxon>
        <taxon>Actinomycetota</taxon>
        <taxon>Actinomycetes</taxon>
        <taxon>Kitasatosporales</taxon>
        <taxon>Streptomycetaceae</taxon>
        <taxon>Streptomyces</taxon>
    </lineage>
</organism>
<dbReference type="EMBL" id="JBBDHD010000007">
    <property type="protein sequence ID" value="MFH7594342.1"/>
    <property type="molecule type" value="Genomic_DNA"/>
</dbReference>
<feature type="signal peptide" evidence="1">
    <location>
        <begin position="1"/>
        <end position="25"/>
    </location>
</feature>
<evidence type="ECO:0008006" key="4">
    <source>
        <dbReference type="Google" id="ProtNLM"/>
    </source>
</evidence>
<name>A0ABW7P8F8_9ACTN</name>
<evidence type="ECO:0000313" key="2">
    <source>
        <dbReference type="EMBL" id="MFH7594342.1"/>
    </source>
</evidence>
<reference evidence="2 3" key="1">
    <citation type="submission" date="2024-03" db="EMBL/GenBank/DDBJ databases">
        <title>Whole genome sequencing of Streptomyces racemochromogenes, to identify antimicrobial biosynthetic gene clusters.</title>
        <authorList>
            <person name="Suryawanshi P."/>
            <person name="Krishnaraj P.U."/>
            <person name="Arun Y.P."/>
            <person name="Suryawanshi M.P."/>
            <person name="Rakshit O."/>
        </authorList>
    </citation>
    <scope>NUCLEOTIDE SEQUENCE [LARGE SCALE GENOMIC DNA]</scope>
    <source>
        <strain evidence="2 3">AUDT626</strain>
    </source>
</reference>
<accession>A0ABW7P8F8</accession>
<proteinExistence type="predicted"/>
<sequence length="104" mass="10882">MSVKGMSVRKKAVAAAAMAAGLALAHVGAASAAGYPERFDVHFLSGDCRTEGKFSYTGGVTTNKPTWVASAVRSGEPTCNVYVGVIYKSPDCSRHPSLRSDRST</sequence>
<dbReference type="Proteomes" id="UP001610631">
    <property type="component" value="Unassembled WGS sequence"/>
</dbReference>
<comment type="caution">
    <text evidence="2">The sequence shown here is derived from an EMBL/GenBank/DDBJ whole genome shotgun (WGS) entry which is preliminary data.</text>
</comment>
<feature type="chain" id="PRO_5045223404" description="Secreted protein" evidence="1">
    <location>
        <begin position="26"/>
        <end position="104"/>
    </location>
</feature>
<dbReference type="RefSeq" id="WP_395508279.1">
    <property type="nucleotide sequence ID" value="NZ_JBBDHD010000007.1"/>
</dbReference>